<dbReference type="Proteomes" id="UP001595823">
    <property type="component" value="Unassembled WGS sequence"/>
</dbReference>
<gene>
    <name evidence="2" type="ORF">ACFPET_01590</name>
</gene>
<dbReference type="RefSeq" id="WP_380617626.1">
    <property type="nucleotide sequence ID" value="NZ_JBHSDK010000002.1"/>
</dbReference>
<evidence type="ECO:0000313" key="2">
    <source>
        <dbReference type="EMBL" id="MFC4333887.1"/>
    </source>
</evidence>
<dbReference type="EMBL" id="JBHSDK010000002">
    <property type="protein sequence ID" value="MFC4333887.1"/>
    <property type="molecule type" value="Genomic_DNA"/>
</dbReference>
<feature type="region of interest" description="Disordered" evidence="1">
    <location>
        <begin position="1"/>
        <end position="27"/>
    </location>
</feature>
<proteinExistence type="predicted"/>
<comment type="caution">
    <text evidence="2">The sequence shown here is derived from an EMBL/GenBank/DDBJ whole genome shotgun (WGS) entry which is preliminary data.</text>
</comment>
<reference evidence="3" key="1">
    <citation type="journal article" date="2019" name="Int. J. Syst. Evol. Microbiol.">
        <title>The Global Catalogue of Microorganisms (GCM) 10K type strain sequencing project: providing services to taxonomists for standard genome sequencing and annotation.</title>
        <authorList>
            <consortium name="The Broad Institute Genomics Platform"/>
            <consortium name="The Broad Institute Genome Sequencing Center for Infectious Disease"/>
            <person name="Wu L."/>
            <person name="Ma J."/>
        </authorList>
    </citation>
    <scope>NUCLEOTIDE SEQUENCE [LARGE SCALE GENOMIC DNA]</scope>
    <source>
        <strain evidence="3">IBRC-M 10908</strain>
    </source>
</reference>
<name>A0ABV8TTU2_9ACTN</name>
<sequence>MQHNIGTDEFPIITGAPCPTSDSGQPHRMVDQAKADQFLDGAYRTLDNADVAKEDSLEEGTAAGLWLATCLDCGQRMFGISQGYDTAPTGVVVWLYMPRAHTTAEDL</sequence>
<organism evidence="2 3">
    <name type="scientific">Salininema proteolyticum</name>
    <dbReference type="NCBI Taxonomy" id="1607685"/>
    <lineage>
        <taxon>Bacteria</taxon>
        <taxon>Bacillati</taxon>
        <taxon>Actinomycetota</taxon>
        <taxon>Actinomycetes</taxon>
        <taxon>Glycomycetales</taxon>
        <taxon>Glycomycetaceae</taxon>
        <taxon>Salininema</taxon>
    </lineage>
</organism>
<evidence type="ECO:0000313" key="3">
    <source>
        <dbReference type="Proteomes" id="UP001595823"/>
    </source>
</evidence>
<evidence type="ECO:0000256" key="1">
    <source>
        <dbReference type="SAM" id="MobiDB-lite"/>
    </source>
</evidence>
<keyword evidence="3" id="KW-1185">Reference proteome</keyword>
<accession>A0ABV8TTU2</accession>
<protein>
    <submittedName>
        <fullName evidence="2">Uncharacterized protein</fullName>
    </submittedName>
</protein>